<accession>A0A0A9E959</accession>
<dbReference type="AlphaFoldDB" id="A0A0A9E959"/>
<proteinExistence type="predicted"/>
<reference evidence="1" key="1">
    <citation type="submission" date="2014-09" db="EMBL/GenBank/DDBJ databases">
        <authorList>
            <person name="Magalhaes I.L.F."/>
            <person name="Oliveira U."/>
            <person name="Santos F.R."/>
            <person name="Vidigal T.H.D.A."/>
            <person name="Brescovit A.D."/>
            <person name="Santos A.J."/>
        </authorList>
    </citation>
    <scope>NUCLEOTIDE SEQUENCE</scope>
    <source>
        <tissue evidence="1">Shoot tissue taken approximately 20 cm above the soil surface</tissue>
    </source>
</reference>
<name>A0A0A9E959_ARUDO</name>
<reference evidence="1" key="2">
    <citation type="journal article" date="2015" name="Data Brief">
        <title>Shoot transcriptome of the giant reed, Arundo donax.</title>
        <authorList>
            <person name="Barrero R.A."/>
            <person name="Guerrero F.D."/>
            <person name="Moolhuijzen P."/>
            <person name="Goolsby J.A."/>
            <person name="Tidwell J."/>
            <person name="Bellgard S.E."/>
            <person name="Bellgard M.I."/>
        </authorList>
    </citation>
    <scope>NUCLEOTIDE SEQUENCE</scope>
    <source>
        <tissue evidence="1">Shoot tissue taken approximately 20 cm above the soil surface</tissue>
    </source>
</reference>
<organism evidence="1">
    <name type="scientific">Arundo donax</name>
    <name type="common">Giant reed</name>
    <name type="synonym">Donax arundinaceus</name>
    <dbReference type="NCBI Taxonomy" id="35708"/>
    <lineage>
        <taxon>Eukaryota</taxon>
        <taxon>Viridiplantae</taxon>
        <taxon>Streptophyta</taxon>
        <taxon>Embryophyta</taxon>
        <taxon>Tracheophyta</taxon>
        <taxon>Spermatophyta</taxon>
        <taxon>Magnoliopsida</taxon>
        <taxon>Liliopsida</taxon>
        <taxon>Poales</taxon>
        <taxon>Poaceae</taxon>
        <taxon>PACMAD clade</taxon>
        <taxon>Arundinoideae</taxon>
        <taxon>Arundineae</taxon>
        <taxon>Arundo</taxon>
    </lineage>
</organism>
<protein>
    <submittedName>
        <fullName evidence="1">Uncharacterized protein</fullName>
    </submittedName>
</protein>
<dbReference type="EMBL" id="GBRH01200596">
    <property type="protein sequence ID" value="JAD97299.1"/>
    <property type="molecule type" value="Transcribed_RNA"/>
</dbReference>
<sequence length="18" mass="2099">MHLIVLMSTMVYMNSITN</sequence>
<evidence type="ECO:0000313" key="1">
    <source>
        <dbReference type="EMBL" id="JAD97299.1"/>
    </source>
</evidence>